<dbReference type="Proteomes" id="UP000707356">
    <property type="component" value="Unassembled WGS sequence"/>
</dbReference>
<organism evidence="1 2">
    <name type="scientific">Pegethrix bostrychoides GSE-TBD4-15B</name>
    <dbReference type="NCBI Taxonomy" id="2839662"/>
    <lineage>
        <taxon>Bacteria</taxon>
        <taxon>Bacillati</taxon>
        <taxon>Cyanobacteriota</taxon>
        <taxon>Cyanophyceae</taxon>
        <taxon>Oculatellales</taxon>
        <taxon>Oculatellaceae</taxon>
        <taxon>Pegethrix</taxon>
    </lineage>
</organism>
<proteinExistence type="predicted"/>
<name>A0A951P880_9CYAN</name>
<gene>
    <name evidence="1" type="ORF">KME07_05370</name>
</gene>
<protein>
    <submittedName>
        <fullName evidence="1">Uncharacterized protein</fullName>
    </submittedName>
</protein>
<accession>A0A951P880</accession>
<comment type="caution">
    <text evidence="1">The sequence shown here is derived from an EMBL/GenBank/DDBJ whole genome shotgun (WGS) entry which is preliminary data.</text>
</comment>
<dbReference type="EMBL" id="JAHHHV010000022">
    <property type="protein sequence ID" value="MBW4464857.1"/>
    <property type="molecule type" value="Genomic_DNA"/>
</dbReference>
<evidence type="ECO:0000313" key="1">
    <source>
        <dbReference type="EMBL" id="MBW4464857.1"/>
    </source>
</evidence>
<sequence>MNVQDYYKKLNESCQAIFDSSISDLESFGKVHYFSTCLFEFADKLNEEEEGNLLRVVSSQIEMSALNVSFGLYRQAFSSTRLALEMGLGMVYFSAFKLEYREWLRGKTDIKWSKIIDRENGVLSIRFANAFFPELSRDTEKYGTAAANVYRQLSEFVHGNYETWEASGLVLSKNDDLLRKYFQYSDLVKEVLLFALCCRFLKSFSSEKLDSMPFILEELGHNDSIRALLGGLKE</sequence>
<evidence type="ECO:0000313" key="2">
    <source>
        <dbReference type="Proteomes" id="UP000707356"/>
    </source>
</evidence>
<reference evidence="1" key="2">
    <citation type="journal article" date="2022" name="Microbiol. Resour. Announc.">
        <title>Metagenome Sequencing to Explore Phylogenomics of Terrestrial Cyanobacteria.</title>
        <authorList>
            <person name="Ward R.D."/>
            <person name="Stajich J.E."/>
            <person name="Johansen J.R."/>
            <person name="Huntemann M."/>
            <person name="Clum A."/>
            <person name="Foster B."/>
            <person name="Foster B."/>
            <person name="Roux S."/>
            <person name="Palaniappan K."/>
            <person name="Varghese N."/>
            <person name="Mukherjee S."/>
            <person name="Reddy T.B.K."/>
            <person name="Daum C."/>
            <person name="Copeland A."/>
            <person name="Chen I.A."/>
            <person name="Ivanova N.N."/>
            <person name="Kyrpides N.C."/>
            <person name="Shapiro N."/>
            <person name="Eloe-Fadrosh E.A."/>
            <person name="Pietrasiak N."/>
        </authorList>
    </citation>
    <scope>NUCLEOTIDE SEQUENCE</scope>
    <source>
        <strain evidence="1">GSE-TBD4-15B</strain>
    </source>
</reference>
<dbReference type="AlphaFoldDB" id="A0A951P880"/>
<reference evidence="1" key="1">
    <citation type="submission" date="2021-05" db="EMBL/GenBank/DDBJ databases">
        <authorList>
            <person name="Pietrasiak N."/>
            <person name="Ward R."/>
            <person name="Stajich J.E."/>
            <person name="Kurbessoian T."/>
        </authorList>
    </citation>
    <scope>NUCLEOTIDE SEQUENCE</scope>
    <source>
        <strain evidence="1">GSE-TBD4-15B</strain>
    </source>
</reference>